<proteinExistence type="predicted"/>
<protein>
    <submittedName>
        <fullName evidence="1">Uncharacterized protein DUF4340</fullName>
    </submittedName>
</protein>
<sequence>MRSRLLLNLFLLLLVGALGLLAVQESGRDSGPEEAPAVGCDPAGVTRIRVERDGAEPVVLAKGADGWRLEAPFAARASAYRVSGILSLCQTPSTARLDADTLDLKPMGLAPPRVRVALDGTWVALGDTEPLDMRRYLRLGDTVHLVREDAYRHLAAGAAGLVDPAPLPPGARLTALTLPSLVLSRTDSGAWRVENGAGPVSQDTIQALLERWLGLSALRVSRSQALPAGERIALRLEGEPAALAFVLEREEREVRLTNAGTLLTYHLPARMAEELLRLPGTAE</sequence>
<dbReference type="RefSeq" id="WP_170142120.1">
    <property type="nucleotide sequence ID" value="NZ_QPJY01000003.1"/>
</dbReference>
<comment type="caution">
    <text evidence="1">The sequence shown here is derived from an EMBL/GenBank/DDBJ whole genome shotgun (WGS) entry which is preliminary data.</text>
</comment>
<organism evidence="1 2">
    <name type="scientific">Thioalbus denitrificans</name>
    <dbReference type="NCBI Taxonomy" id="547122"/>
    <lineage>
        <taxon>Bacteria</taxon>
        <taxon>Pseudomonadati</taxon>
        <taxon>Pseudomonadota</taxon>
        <taxon>Gammaproteobacteria</taxon>
        <taxon>Chromatiales</taxon>
        <taxon>Ectothiorhodospiraceae</taxon>
        <taxon>Thioalbus</taxon>
    </lineage>
</organism>
<evidence type="ECO:0000313" key="2">
    <source>
        <dbReference type="Proteomes" id="UP000252707"/>
    </source>
</evidence>
<evidence type="ECO:0000313" key="1">
    <source>
        <dbReference type="EMBL" id="RCX31374.1"/>
    </source>
</evidence>
<dbReference type="EMBL" id="QPJY01000003">
    <property type="protein sequence ID" value="RCX31374.1"/>
    <property type="molecule type" value="Genomic_DNA"/>
</dbReference>
<keyword evidence="2" id="KW-1185">Reference proteome</keyword>
<gene>
    <name evidence="1" type="ORF">DFQ59_103342</name>
</gene>
<dbReference type="Proteomes" id="UP000252707">
    <property type="component" value="Unassembled WGS sequence"/>
</dbReference>
<accession>A0A369CHP8</accession>
<reference evidence="1 2" key="1">
    <citation type="submission" date="2018-07" db="EMBL/GenBank/DDBJ databases">
        <title>Genomic Encyclopedia of Type Strains, Phase IV (KMG-IV): sequencing the most valuable type-strain genomes for metagenomic binning, comparative biology and taxonomic classification.</title>
        <authorList>
            <person name="Goeker M."/>
        </authorList>
    </citation>
    <scope>NUCLEOTIDE SEQUENCE [LARGE SCALE GENOMIC DNA]</scope>
    <source>
        <strain evidence="1 2">DSM 26407</strain>
    </source>
</reference>
<dbReference type="AlphaFoldDB" id="A0A369CHP8"/>
<name>A0A369CHP8_9GAMM</name>